<dbReference type="GO" id="GO:0015267">
    <property type="term" value="F:channel activity"/>
    <property type="evidence" value="ECO:0007669"/>
    <property type="project" value="InterPro"/>
</dbReference>
<comment type="similarity">
    <text evidence="5">Belongs to the MIP/aquaporin (TC 1.A.8) family.</text>
</comment>
<protein>
    <submittedName>
        <fullName evidence="7">Aquaporin AQPcic-like</fullName>
    </submittedName>
</protein>
<dbReference type="EMBL" id="SMMG02000007">
    <property type="protein sequence ID" value="KAA3465634.1"/>
    <property type="molecule type" value="Genomic_DNA"/>
</dbReference>
<organism evidence="7 8">
    <name type="scientific">Gossypium australe</name>
    <dbReference type="NCBI Taxonomy" id="47621"/>
    <lineage>
        <taxon>Eukaryota</taxon>
        <taxon>Viridiplantae</taxon>
        <taxon>Streptophyta</taxon>
        <taxon>Embryophyta</taxon>
        <taxon>Tracheophyta</taxon>
        <taxon>Spermatophyta</taxon>
        <taxon>Magnoliopsida</taxon>
        <taxon>eudicotyledons</taxon>
        <taxon>Gunneridae</taxon>
        <taxon>Pentapetalae</taxon>
        <taxon>rosids</taxon>
        <taxon>malvids</taxon>
        <taxon>Malvales</taxon>
        <taxon>Malvaceae</taxon>
        <taxon>Malvoideae</taxon>
        <taxon>Gossypium</taxon>
    </lineage>
</organism>
<proteinExistence type="inferred from homology"/>
<keyword evidence="4 6" id="KW-0472">Membrane</keyword>
<dbReference type="GO" id="GO:0016020">
    <property type="term" value="C:membrane"/>
    <property type="evidence" value="ECO:0007669"/>
    <property type="project" value="UniProtKB-SubCell"/>
</dbReference>
<dbReference type="PANTHER" id="PTHR47002">
    <property type="entry name" value="AQUAPORIN-LIKE"/>
    <property type="match status" value="1"/>
</dbReference>
<sequence>MARNGIVEDEENNFTHNRVLPVASTPTPGQIKEESDAKVFLSTKVLGLGELLSLESFIGRASWDSSAGFCVGHHSYLHIADRNKDTQPCNVGPNRLCRCSHINPIVTFAALLTGLISISKAAIYILAQCVGGILGSLALKAVVNSAIERTYSLSGCTVTIVVPGTDGPTVIGMGNSQALWLEIICSFVFLFASVWMAFDRRQTKALGRVIICIILGVVLGLLVFILTTVTATKGYGGAGLNPARCFGPAVVRGGHLWNGHWIFWIGPTIGCVAFALYVKMIPREHTHSY</sequence>
<comment type="subcellular location">
    <subcellularLocation>
        <location evidence="1">Membrane</location>
        <topology evidence="1">Multi-pass membrane protein</topology>
    </subcellularLocation>
</comment>
<keyword evidence="3 6" id="KW-1133">Transmembrane helix</keyword>
<dbReference type="SUPFAM" id="SSF81338">
    <property type="entry name" value="Aquaporin-like"/>
    <property type="match status" value="1"/>
</dbReference>
<dbReference type="AlphaFoldDB" id="A0A5B6V985"/>
<gene>
    <name evidence="7" type="ORF">EPI10_000780</name>
</gene>
<feature type="transmembrane region" description="Helical" evidence="6">
    <location>
        <begin position="105"/>
        <end position="127"/>
    </location>
</feature>
<dbReference type="Gene3D" id="1.20.1080.10">
    <property type="entry name" value="Glycerol uptake facilitator protein"/>
    <property type="match status" value="1"/>
</dbReference>
<feature type="transmembrane region" description="Helical" evidence="6">
    <location>
        <begin position="178"/>
        <end position="198"/>
    </location>
</feature>
<feature type="transmembrane region" description="Helical" evidence="6">
    <location>
        <begin position="205"/>
        <end position="226"/>
    </location>
</feature>
<dbReference type="PANTHER" id="PTHR47002:SF4">
    <property type="entry name" value="AQUAPORIN AQPAN.G-LIKE"/>
    <property type="match status" value="1"/>
</dbReference>
<evidence type="ECO:0000256" key="3">
    <source>
        <dbReference type="ARBA" id="ARBA00022989"/>
    </source>
</evidence>
<evidence type="ECO:0000256" key="2">
    <source>
        <dbReference type="ARBA" id="ARBA00022692"/>
    </source>
</evidence>
<evidence type="ECO:0000313" key="7">
    <source>
        <dbReference type="EMBL" id="KAA3465634.1"/>
    </source>
</evidence>
<dbReference type="OrthoDB" id="3222at2759"/>
<evidence type="ECO:0000256" key="4">
    <source>
        <dbReference type="ARBA" id="ARBA00023136"/>
    </source>
</evidence>
<feature type="transmembrane region" description="Helical" evidence="6">
    <location>
        <begin position="261"/>
        <end position="278"/>
    </location>
</feature>
<dbReference type="PRINTS" id="PR00783">
    <property type="entry name" value="MINTRINSICP"/>
</dbReference>
<dbReference type="Pfam" id="PF00230">
    <property type="entry name" value="MIP"/>
    <property type="match status" value="1"/>
</dbReference>
<evidence type="ECO:0000256" key="1">
    <source>
        <dbReference type="ARBA" id="ARBA00004141"/>
    </source>
</evidence>
<evidence type="ECO:0000313" key="8">
    <source>
        <dbReference type="Proteomes" id="UP000325315"/>
    </source>
</evidence>
<reference evidence="8" key="1">
    <citation type="journal article" date="2019" name="Plant Biotechnol. J.">
        <title>Genome sequencing of the Australian wild diploid species Gossypium australe highlights disease resistance and delayed gland morphogenesis.</title>
        <authorList>
            <person name="Cai Y."/>
            <person name="Cai X."/>
            <person name="Wang Q."/>
            <person name="Wang P."/>
            <person name="Zhang Y."/>
            <person name="Cai C."/>
            <person name="Xu Y."/>
            <person name="Wang K."/>
            <person name="Zhou Z."/>
            <person name="Wang C."/>
            <person name="Geng S."/>
            <person name="Li B."/>
            <person name="Dong Q."/>
            <person name="Hou Y."/>
            <person name="Wang H."/>
            <person name="Ai P."/>
            <person name="Liu Z."/>
            <person name="Yi F."/>
            <person name="Sun M."/>
            <person name="An G."/>
            <person name="Cheng J."/>
            <person name="Zhang Y."/>
            <person name="Shi Q."/>
            <person name="Xie Y."/>
            <person name="Shi X."/>
            <person name="Chang Y."/>
            <person name="Huang F."/>
            <person name="Chen Y."/>
            <person name="Hong S."/>
            <person name="Mi L."/>
            <person name="Sun Q."/>
            <person name="Zhang L."/>
            <person name="Zhou B."/>
            <person name="Peng R."/>
            <person name="Zhang X."/>
            <person name="Liu F."/>
        </authorList>
    </citation>
    <scope>NUCLEOTIDE SEQUENCE [LARGE SCALE GENOMIC DNA]</scope>
    <source>
        <strain evidence="8">cv. PA1801</strain>
    </source>
</reference>
<dbReference type="Proteomes" id="UP000325315">
    <property type="component" value="Unassembled WGS sequence"/>
</dbReference>
<name>A0A5B6V985_9ROSI</name>
<comment type="caution">
    <text evidence="7">The sequence shown here is derived from an EMBL/GenBank/DDBJ whole genome shotgun (WGS) entry which is preliminary data.</text>
</comment>
<accession>A0A5B6V985</accession>
<keyword evidence="2 5" id="KW-0812">Transmembrane</keyword>
<keyword evidence="5" id="KW-0813">Transport</keyword>
<evidence type="ECO:0000256" key="5">
    <source>
        <dbReference type="RuleBase" id="RU000477"/>
    </source>
</evidence>
<evidence type="ECO:0000256" key="6">
    <source>
        <dbReference type="SAM" id="Phobius"/>
    </source>
</evidence>
<dbReference type="InterPro" id="IPR023271">
    <property type="entry name" value="Aquaporin-like"/>
</dbReference>
<dbReference type="InterPro" id="IPR000425">
    <property type="entry name" value="MIP"/>
</dbReference>
<keyword evidence="8" id="KW-1185">Reference proteome</keyword>